<reference evidence="4" key="1">
    <citation type="submission" date="2012-12" db="EMBL/GenBank/DDBJ databases">
        <authorList>
            <person name="Hellsten U."/>
            <person name="Grimwood J."/>
            <person name="Chapman J.A."/>
            <person name="Shapiro H."/>
            <person name="Aerts A."/>
            <person name="Otillar R.P."/>
            <person name="Terry A.Y."/>
            <person name="Boore J.L."/>
            <person name="Simakov O."/>
            <person name="Marletaz F."/>
            <person name="Cho S.-J."/>
            <person name="Edsinger-Gonzales E."/>
            <person name="Havlak P."/>
            <person name="Kuo D.-H."/>
            <person name="Larsson T."/>
            <person name="Lv J."/>
            <person name="Arendt D."/>
            <person name="Savage R."/>
            <person name="Osoegawa K."/>
            <person name="de Jong P."/>
            <person name="Lindberg D.R."/>
            <person name="Seaver E.C."/>
            <person name="Weisblat D.A."/>
            <person name="Putnam N.H."/>
            <person name="Grigoriev I.V."/>
            <person name="Rokhsar D.S."/>
        </authorList>
    </citation>
    <scope>NUCLEOTIDE SEQUENCE</scope>
    <source>
        <strain evidence="4">I ESC-2004</strain>
    </source>
</reference>
<sequence length="144" mass="16578">MNQGEFTQALLMAFKDKEIKESLVELMAQAVTDPVAEKVSESVKNEVVKLRAELRDRDKKIKQMEERVDSLTSDIDQLEQYTRRNSLRITGIPETSEEDAVAKVMDLVNVALHLDPPLELSEVDRIHRADGLDIFFCCNKIYYY</sequence>
<dbReference type="EMBL" id="KB305585">
    <property type="protein sequence ID" value="ELU00902.1"/>
    <property type="molecule type" value="Genomic_DNA"/>
</dbReference>
<evidence type="ECO:0000256" key="1">
    <source>
        <dbReference type="SAM" id="Coils"/>
    </source>
</evidence>
<dbReference type="EMBL" id="AMQN01025888">
    <property type="status" value="NOT_ANNOTATED_CDS"/>
    <property type="molecule type" value="Genomic_DNA"/>
</dbReference>
<dbReference type="EMBL" id="AMQN01025887">
    <property type="status" value="NOT_ANNOTATED_CDS"/>
    <property type="molecule type" value="Genomic_DNA"/>
</dbReference>
<evidence type="ECO:0000313" key="4">
    <source>
        <dbReference type="Proteomes" id="UP000014760"/>
    </source>
</evidence>
<name>R7UCB2_CAPTE</name>
<reference evidence="3" key="3">
    <citation type="submission" date="2015-06" db="UniProtKB">
        <authorList>
            <consortium name="EnsemblMetazoa"/>
        </authorList>
    </citation>
    <scope>IDENTIFICATION</scope>
</reference>
<gene>
    <name evidence="2" type="ORF">CAPTEDRAFT_210763</name>
</gene>
<dbReference type="OrthoDB" id="10066957at2759"/>
<dbReference type="AlphaFoldDB" id="R7UCB2"/>
<proteinExistence type="predicted"/>
<dbReference type="Proteomes" id="UP000014760">
    <property type="component" value="Unassembled WGS sequence"/>
</dbReference>
<reference evidence="2 4" key="2">
    <citation type="journal article" date="2013" name="Nature">
        <title>Insights into bilaterian evolution from three spiralian genomes.</title>
        <authorList>
            <person name="Simakov O."/>
            <person name="Marletaz F."/>
            <person name="Cho S.J."/>
            <person name="Edsinger-Gonzales E."/>
            <person name="Havlak P."/>
            <person name="Hellsten U."/>
            <person name="Kuo D.H."/>
            <person name="Larsson T."/>
            <person name="Lv J."/>
            <person name="Arendt D."/>
            <person name="Savage R."/>
            <person name="Osoegawa K."/>
            <person name="de Jong P."/>
            <person name="Grimwood J."/>
            <person name="Chapman J.A."/>
            <person name="Shapiro H."/>
            <person name="Aerts A."/>
            <person name="Otillar R.P."/>
            <person name="Terry A.Y."/>
            <person name="Boore J.L."/>
            <person name="Grigoriev I.V."/>
            <person name="Lindberg D.R."/>
            <person name="Seaver E.C."/>
            <person name="Weisblat D.A."/>
            <person name="Putnam N.H."/>
            <person name="Rokhsar D.S."/>
        </authorList>
    </citation>
    <scope>NUCLEOTIDE SEQUENCE</scope>
    <source>
        <strain evidence="2 4">I ESC-2004</strain>
    </source>
</reference>
<protein>
    <submittedName>
        <fullName evidence="2 3">Uncharacterized protein</fullName>
    </submittedName>
</protein>
<feature type="coiled-coil region" evidence="1">
    <location>
        <begin position="47"/>
        <end position="81"/>
    </location>
</feature>
<keyword evidence="1" id="KW-0175">Coiled coil</keyword>
<dbReference type="EnsemblMetazoa" id="CapteT210763">
    <property type="protein sequence ID" value="CapteP210763"/>
    <property type="gene ID" value="CapteG210763"/>
</dbReference>
<evidence type="ECO:0000313" key="3">
    <source>
        <dbReference type="EnsemblMetazoa" id="CapteP210763"/>
    </source>
</evidence>
<accession>R7UCB2</accession>
<evidence type="ECO:0000313" key="2">
    <source>
        <dbReference type="EMBL" id="ELU00902.1"/>
    </source>
</evidence>
<keyword evidence="4" id="KW-1185">Reference proteome</keyword>
<dbReference type="HOGENOM" id="CLU_150232_0_0_1"/>
<organism evidence="2">
    <name type="scientific">Capitella teleta</name>
    <name type="common">Polychaete worm</name>
    <dbReference type="NCBI Taxonomy" id="283909"/>
    <lineage>
        <taxon>Eukaryota</taxon>
        <taxon>Metazoa</taxon>
        <taxon>Spiralia</taxon>
        <taxon>Lophotrochozoa</taxon>
        <taxon>Annelida</taxon>
        <taxon>Polychaeta</taxon>
        <taxon>Sedentaria</taxon>
        <taxon>Scolecida</taxon>
        <taxon>Capitellidae</taxon>
        <taxon>Capitella</taxon>
    </lineage>
</organism>
<dbReference type="Gene3D" id="3.30.70.1820">
    <property type="entry name" value="L1 transposable element, RRM domain"/>
    <property type="match status" value="1"/>
</dbReference>